<organism evidence="3 4">
    <name type="scientific">Rhodotorula paludigena</name>
    <dbReference type="NCBI Taxonomy" id="86838"/>
    <lineage>
        <taxon>Eukaryota</taxon>
        <taxon>Fungi</taxon>
        <taxon>Dikarya</taxon>
        <taxon>Basidiomycota</taxon>
        <taxon>Pucciniomycotina</taxon>
        <taxon>Microbotryomycetes</taxon>
        <taxon>Sporidiobolales</taxon>
        <taxon>Sporidiobolaceae</taxon>
        <taxon>Rhodotorula</taxon>
    </lineage>
</organism>
<dbReference type="Pfam" id="PF01966">
    <property type="entry name" value="HD"/>
    <property type="match status" value="1"/>
</dbReference>
<dbReference type="AlphaFoldDB" id="A0AAV5GTA8"/>
<feature type="domain" description="HD/PDEase" evidence="2">
    <location>
        <begin position="21"/>
        <end position="154"/>
    </location>
</feature>
<proteinExistence type="predicted"/>
<dbReference type="InterPro" id="IPR003607">
    <property type="entry name" value="HD/PDEase_dom"/>
</dbReference>
<reference evidence="3 4" key="1">
    <citation type="submission" date="2021-12" db="EMBL/GenBank/DDBJ databases">
        <title>High titer production of polyol ester of fatty acids by Rhodotorula paludigena BS15 towards product separation-free biomass refinery.</title>
        <authorList>
            <person name="Mano J."/>
            <person name="Ono H."/>
            <person name="Tanaka T."/>
            <person name="Naito K."/>
            <person name="Sushida H."/>
            <person name="Ike M."/>
            <person name="Tokuyasu K."/>
            <person name="Kitaoka M."/>
        </authorList>
    </citation>
    <scope>NUCLEOTIDE SEQUENCE [LARGE SCALE GENOMIC DNA]</scope>
    <source>
        <strain evidence="3 4">BS15</strain>
    </source>
</reference>
<dbReference type="SUPFAM" id="SSF109604">
    <property type="entry name" value="HD-domain/PDEase-like"/>
    <property type="match status" value="1"/>
</dbReference>
<sequence length="252" mass="27814">MASSVVLAAEAVARAHHARYDPSHDFHHITRVRGLALAIARSLAPQPQPQPDPVVVELAALFHDLLDKKYLPEPIPTAREHLAPFWDEHGGTDVSDEQKRLVERIVENVSYSKEVKRIAAGQQTEWHLTCPELHCVQDADKLDAIGAFGIMRCAAFSAISNRPLYLPSSPAAPAVSDTASPSAAPTPAAATPSSAGDSAIDHFHDKLFKLEGMMKTARGRELARRRTESMRQFVEDTEREWREAKEGFVESR</sequence>
<dbReference type="Proteomes" id="UP001342314">
    <property type="component" value="Unassembled WGS sequence"/>
</dbReference>
<comment type="caution">
    <text evidence="3">The sequence shown here is derived from an EMBL/GenBank/DDBJ whole genome shotgun (WGS) entry which is preliminary data.</text>
</comment>
<feature type="region of interest" description="Disordered" evidence="1">
    <location>
        <begin position="170"/>
        <end position="197"/>
    </location>
</feature>
<keyword evidence="4" id="KW-1185">Reference proteome</keyword>
<dbReference type="PANTHER" id="PTHR33594:SF1">
    <property type="entry name" value="HD_PDEASE DOMAIN-CONTAINING PROTEIN"/>
    <property type="match status" value="1"/>
</dbReference>
<evidence type="ECO:0000313" key="4">
    <source>
        <dbReference type="Proteomes" id="UP001342314"/>
    </source>
</evidence>
<name>A0AAV5GTA8_9BASI</name>
<dbReference type="InterPro" id="IPR006674">
    <property type="entry name" value="HD_domain"/>
</dbReference>
<evidence type="ECO:0000313" key="3">
    <source>
        <dbReference type="EMBL" id="GJN92730.1"/>
    </source>
</evidence>
<dbReference type="PANTHER" id="PTHR33594">
    <property type="entry name" value="SUPERFAMILY HYDROLASE, PUTATIVE (AFU_ORTHOLOGUE AFUA_1G03035)-RELATED"/>
    <property type="match status" value="1"/>
</dbReference>
<protein>
    <recommendedName>
        <fullName evidence="2">HD/PDEase domain-containing protein</fullName>
    </recommendedName>
</protein>
<dbReference type="EMBL" id="BQKY01000012">
    <property type="protein sequence ID" value="GJN92730.1"/>
    <property type="molecule type" value="Genomic_DNA"/>
</dbReference>
<gene>
    <name evidence="3" type="ORF">Rhopal_005768-T1</name>
</gene>
<dbReference type="Gene3D" id="1.10.3210.50">
    <property type="match status" value="1"/>
</dbReference>
<feature type="region of interest" description="Disordered" evidence="1">
    <location>
        <begin position="219"/>
        <end position="252"/>
    </location>
</feature>
<accession>A0AAV5GTA8</accession>
<evidence type="ECO:0000256" key="1">
    <source>
        <dbReference type="SAM" id="MobiDB-lite"/>
    </source>
</evidence>
<evidence type="ECO:0000259" key="2">
    <source>
        <dbReference type="SMART" id="SM00471"/>
    </source>
</evidence>
<dbReference type="SMART" id="SM00471">
    <property type="entry name" value="HDc"/>
    <property type="match status" value="1"/>
</dbReference>